<keyword evidence="2" id="KW-0255">Endonuclease</keyword>
<gene>
    <name evidence="2" type="ORF">GCM10009751_07190</name>
</gene>
<evidence type="ECO:0000313" key="2">
    <source>
        <dbReference type="EMBL" id="GAA1853115.1"/>
    </source>
</evidence>
<organism evidence="2 3">
    <name type="scientific">Myceligenerans crystallogenes</name>
    <dbReference type="NCBI Taxonomy" id="316335"/>
    <lineage>
        <taxon>Bacteria</taxon>
        <taxon>Bacillati</taxon>
        <taxon>Actinomycetota</taxon>
        <taxon>Actinomycetes</taxon>
        <taxon>Micrococcales</taxon>
        <taxon>Promicromonosporaceae</taxon>
        <taxon>Myceligenerans</taxon>
    </lineage>
</organism>
<dbReference type="InterPro" id="IPR007581">
    <property type="entry name" value="Endonuclease-V"/>
</dbReference>
<evidence type="ECO:0000313" key="3">
    <source>
        <dbReference type="Proteomes" id="UP001501094"/>
    </source>
</evidence>
<dbReference type="Gene3D" id="3.30.2170.10">
    <property type="entry name" value="archaeoglobus fulgidus dsm 4304 superfamily"/>
    <property type="match status" value="1"/>
</dbReference>
<proteinExistence type="predicted"/>
<accession>A0ABN2N544</accession>
<dbReference type="RefSeq" id="WP_344099571.1">
    <property type="nucleotide sequence ID" value="NZ_BAAANL010000001.1"/>
</dbReference>
<dbReference type="Proteomes" id="UP001501094">
    <property type="component" value="Unassembled WGS sequence"/>
</dbReference>
<keyword evidence="2" id="KW-0378">Hydrolase</keyword>
<feature type="compositionally biased region" description="Basic and acidic residues" evidence="1">
    <location>
        <begin position="166"/>
        <end position="177"/>
    </location>
</feature>
<keyword evidence="3" id="KW-1185">Reference proteome</keyword>
<reference evidence="2 3" key="1">
    <citation type="journal article" date="2019" name="Int. J. Syst. Evol. Microbiol.">
        <title>The Global Catalogue of Microorganisms (GCM) 10K type strain sequencing project: providing services to taxonomists for standard genome sequencing and annotation.</title>
        <authorList>
            <consortium name="The Broad Institute Genomics Platform"/>
            <consortium name="The Broad Institute Genome Sequencing Center for Infectious Disease"/>
            <person name="Wu L."/>
            <person name="Ma J."/>
        </authorList>
    </citation>
    <scope>NUCLEOTIDE SEQUENCE [LARGE SCALE GENOMIC DNA]</scope>
    <source>
        <strain evidence="2 3">JCM 14326</strain>
    </source>
</reference>
<dbReference type="GO" id="GO:0004519">
    <property type="term" value="F:endonuclease activity"/>
    <property type="evidence" value="ECO:0007669"/>
    <property type="project" value="UniProtKB-KW"/>
</dbReference>
<comment type="caution">
    <text evidence="2">The sequence shown here is derived from an EMBL/GenBank/DDBJ whole genome shotgun (WGS) entry which is preliminary data.</text>
</comment>
<feature type="region of interest" description="Disordered" evidence="1">
    <location>
        <begin position="166"/>
        <end position="188"/>
    </location>
</feature>
<protein>
    <submittedName>
        <fullName evidence="2">Endonuclease V</fullName>
    </submittedName>
</protein>
<evidence type="ECO:0000256" key="1">
    <source>
        <dbReference type="SAM" id="MobiDB-lite"/>
    </source>
</evidence>
<name>A0ABN2N544_9MICO</name>
<keyword evidence="2" id="KW-0540">Nuclease</keyword>
<dbReference type="EMBL" id="BAAANL010000001">
    <property type="protein sequence ID" value="GAA1853115.1"/>
    <property type="molecule type" value="Genomic_DNA"/>
</dbReference>
<sequence>MTGRFGAVDVHYLPEGRARAALVVCPTPAFGEVTEERTVLVDGVAEYRPGNFYERELPPMRALLAAGTVEPLDLLVVDGYVTLDPEGRPGLGAHAHQAGLAPVVVGVAKTRFAAATHAIEVTRGASSRRPLYVTALGLPPDEAAQMVRDMAGEARFPDALRRVDRLARSGDPARDPIRGQYRASARSA</sequence>
<dbReference type="Pfam" id="PF04493">
    <property type="entry name" value="Endonuclease_5"/>
    <property type="match status" value="1"/>
</dbReference>